<evidence type="ECO:0000313" key="4">
    <source>
        <dbReference type="Proteomes" id="UP001296104"/>
    </source>
</evidence>
<feature type="compositionally biased region" description="Polar residues" evidence="2">
    <location>
        <begin position="499"/>
        <end position="510"/>
    </location>
</feature>
<feature type="region of interest" description="Disordered" evidence="2">
    <location>
        <begin position="1"/>
        <end position="157"/>
    </location>
</feature>
<proteinExistence type="predicted"/>
<organism evidence="3 4">
    <name type="scientific">Lecanosticta acicola</name>
    <dbReference type="NCBI Taxonomy" id="111012"/>
    <lineage>
        <taxon>Eukaryota</taxon>
        <taxon>Fungi</taxon>
        <taxon>Dikarya</taxon>
        <taxon>Ascomycota</taxon>
        <taxon>Pezizomycotina</taxon>
        <taxon>Dothideomycetes</taxon>
        <taxon>Dothideomycetidae</taxon>
        <taxon>Mycosphaerellales</taxon>
        <taxon>Mycosphaerellaceae</taxon>
        <taxon>Lecanosticta</taxon>
    </lineage>
</organism>
<keyword evidence="4" id="KW-1185">Reference proteome</keyword>
<feature type="compositionally biased region" description="Polar residues" evidence="2">
    <location>
        <begin position="35"/>
        <end position="65"/>
    </location>
</feature>
<reference evidence="3" key="1">
    <citation type="submission" date="2023-11" db="EMBL/GenBank/DDBJ databases">
        <authorList>
            <person name="Alioto T."/>
            <person name="Alioto T."/>
            <person name="Gomez Garrido J."/>
        </authorList>
    </citation>
    <scope>NUCLEOTIDE SEQUENCE</scope>
</reference>
<feature type="compositionally biased region" description="Low complexity" evidence="2">
    <location>
        <begin position="1"/>
        <end position="17"/>
    </location>
</feature>
<dbReference type="Proteomes" id="UP001296104">
    <property type="component" value="Unassembled WGS sequence"/>
</dbReference>
<accession>A0AAI8YSN5</accession>
<feature type="region of interest" description="Disordered" evidence="2">
    <location>
        <begin position="465"/>
        <end position="608"/>
    </location>
</feature>
<feature type="compositionally biased region" description="Basic and acidic residues" evidence="2">
    <location>
        <begin position="117"/>
        <end position="129"/>
    </location>
</feature>
<protein>
    <submittedName>
        <fullName evidence="3">Uncharacterized protein</fullName>
    </submittedName>
</protein>
<evidence type="ECO:0000256" key="1">
    <source>
        <dbReference type="SAM" id="Coils"/>
    </source>
</evidence>
<keyword evidence="1" id="KW-0175">Coiled coil</keyword>
<name>A0AAI8YSN5_9PEZI</name>
<sequence length="608" mass="65821">MSNPANGGSNGSKGPSPKKNRDENTTLDAARQASLLPNTNSNTTRPTHGSSTGQAGGSNTNTEGTASPPREESTRTENDTSPSGAPPPTTAPTSTEAEKSVSAADQSNRKKGKGKAVKQEKPDSIEDQRSGLYYSSPTQNLADDIQNMPADRQPRDIDAVRQSVDRRLVRPHTPHRTIPDCDVAEDEEIKDGVAHADVGPEMKELKRQKKQLERLTKQTQETLAKLKNEMFEAECLKERITETYEDSILPRVRDVESVCQRMKSEAPWNYDMNAFKKSVKSQLKQGFQEPNIQALVRDMLKRFESDQRQLLKESQNVNSQQAASLEEARKINFQLAASLQEAQRINSQQAASLKKATTDLAAMRSAFSKLETDLKDTDKKVDAYGLWRMYGDTQAFVNLMTWQHDLFEKGLRPGPGTPWARWTSETYQRQVAIMKADLSELEELIGLEDPDQQHTIRFEERLEAARAAAEEKERREAADASTDTVAPDEGTPAPGPADQLQTAGNGSATQAPAGRGLGGTARGGHQAGPARGGQQAGPARGGHQAATARGGQHTNTSRGGGPPPSGSRGSPRGNGPPVSAPRGPSRGGGATLWGGRTQFFPPRGGAPR</sequence>
<comment type="caution">
    <text evidence="3">The sequence shown here is derived from an EMBL/GenBank/DDBJ whole genome shotgun (WGS) entry which is preliminary data.</text>
</comment>
<feature type="compositionally biased region" description="Basic and acidic residues" evidence="2">
    <location>
        <begin position="69"/>
        <end position="78"/>
    </location>
</feature>
<gene>
    <name evidence="3" type="ORF">LECACI_7A001262</name>
</gene>
<dbReference type="AlphaFoldDB" id="A0AAI8YSN5"/>
<dbReference type="EMBL" id="CAVMBE010000004">
    <property type="protein sequence ID" value="CAK3826096.1"/>
    <property type="molecule type" value="Genomic_DNA"/>
</dbReference>
<evidence type="ECO:0000313" key="3">
    <source>
        <dbReference type="EMBL" id="CAK3826096.1"/>
    </source>
</evidence>
<feature type="compositionally biased region" description="Low complexity" evidence="2">
    <location>
        <begin position="536"/>
        <end position="546"/>
    </location>
</feature>
<feature type="compositionally biased region" description="Gly residues" evidence="2">
    <location>
        <begin position="515"/>
        <end position="535"/>
    </location>
</feature>
<feature type="compositionally biased region" description="Low complexity" evidence="2">
    <location>
        <begin position="566"/>
        <end position="577"/>
    </location>
</feature>
<evidence type="ECO:0000256" key="2">
    <source>
        <dbReference type="SAM" id="MobiDB-lite"/>
    </source>
</evidence>
<feature type="coiled-coil region" evidence="1">
    <location>
        <begin position="202"/>
        <end position="243"/>
    </location>
</feature>
<feature type="compositionally biased region" description="Basic and acidic residues" evidence="2">
    <location>
        <begin position="465"/>
        <end position="478"/>
    </location>
</feature>